<sequence length="82" mass="9130">MGSGHRASYVIPKLMSTSIFPSPPCERDKLGSRHGHRNRAIRILKLLDPSSSPPTELFRLMMTCFLHTPPSPGEKVISMTAR</sequence>
<gene>
    <name evidence="1" type="ORF">G7K_1815-t1</name>
</gene>
<dbReference type="AlphaFoldDB" id="A0A0E9NDX8"/>
<reference evidence="1 2" key="1">
    <citation type="journal article" date="2011" name="J. Gen. Appl. Microbiol.">
        <title>Draft genome sequencing of the enigmatic yeast Saitoella complicata.</title>
        <authorList>
            <person name="Nishida H."/>
            <person name="Hamamoto M."/>
            <person name="Sugiyama J."/>
        </authorList>
    </citation>
    <scope>NUCLEOTIDE SEQUENCE [LARGE SCALE GENOMIC DNA]</scope>
    <source>
        <strain evidence="1 2">NRRL Y-17804</strain>
    </source>
</reference>
<organism evidence="1 2">
    <name type="scientific">Saitoella complicata (strain BCRC 22490 / CBS 7301 / JCM 7358 / NBRC 10748 / NRRL Y-17804)</name>
    <dbReference type="NCBI Taxonomy" id="698492"/>
    <lineage>
        <taxon>Eukaryota</taxon>
        <taxon>Fungi</taxon>
        <taxon>Dikarya</taxon>
        <taxon>Ascomycota</taxon>
        <taxon>Taphrinomycotina</taxon>
        <taxon>Taphrinomycotina incertae sedis</taxon>
        <taxon>Saitoella</taxon>
    </lineage>
</organism>
<comment type="caution">
    <text evidence="1">The sequence shown here is derived from an EMBL/GenBank/DDBJ whole genome shotgun (WGS) entry which is preliminary data.</text>
</comment>
<protein>
    <submittedName>
        <fullName evidence="1">Uncharacterized protein</fullName>
    </submittedName>
</protein>
<dbReference type="Proteomes" id="UP000033140">
    <property type="component" value="Unassembled WGS sequence"/>
</dbReference>
<name>A0A0E9NDX8_SAICN</name>
<evidence type="ECO:0000313" key="2">
    <source>
        <dbReference type="Proteomes" id="UP000033140"/>
    </source>
</evidence>
<accession>A0A0E9NDX8</accession>
<proteinExistence type="predicted"/>
<reference evidence="1 2" key="3">
    <citation type="journal article" date="2015" name="Genome Announc.">
        <title>Draft Genome Sequence of the Archiascomycetous Yeast Saitoella complicata.</title>
        <authorList>
            <person name="Yamauchi K."/>
            <person name="Kondo S."/>
            <person name="Hamamoto M."/>
            <person name="Takahashi Y."/>
            <person name="Ogura Y."/>
            <person name="Hayashi T."/>
            <person name="Nishida H."/>
        </authorList>
    </citation>
    <scope>NUCLEOTIDE SEQUENCE [LARGE SCALE GENOMIC DNA]</scope>
    <source>
        <strain evidence="1 2">NRRL Y-17804</strain>
    </source>
</reference>
<evidence type="ECO:0000313" key="1">
    <source>
        <dbReference type="EMBL" id="GAO47615.1"/>
    </source>
</evidence>
<keyword evidence="2" id="KW-1185">Reference proteome</keyword>
<dbReference type="EMBL" id="BACD03000010">
    <property type="protein sequence ID" value="GAO47615.1"/>
    <property type="molecule type" value="Genomic_DNA"/>
</dbReference>
<reference evidence="1 2" key="2">
    <citation type="journal article" date="2014" name="J. Gen. Appl. Microbiol.">
        <title>The early diverging ascomycetous budding yeast Saitoella complicata has three histone deacetylases belonging to the Clr6, Hos2, and Rpd3 lineages.</title>
        <authorList>
            <person name="Nishida H."/>
            <person name="Matsumoto T."/>
            <person name="Kondo S."/>
            <person name="Hamamoto M."/>
            <person name="Yoshikawa H."/>
        </authorList>
    </citation>
    <scope>NUCLEOTIDE SEQUENCE [LARGE SCALE GENOMIC DNA]</scope>
    <source>
        <strain evidence="1 2">NRRL Y-17804</strain>
    </source>
</reference>